<name>A0A919IIY4_9ACTN</name>
<feature type="signal peptide" evidence="2">
    <location>
        <begin position="1"/>
        <end position="24"/>
    </location>
</feature>
<keyword evidence="4" id="KW-1185">Reference proteome</keyword>
<evidence type="ECO:0008006" key="5">
    <source>
        <dbReference type="Google" id="ProtNLM"/>
    </source>
</evidence>
<gene>
    <name evidence="3" type="ORF">Acy02nite_45250</name>
</gene>
<dbReference type="Gene3D" id="2.60.40.1890">
    <property type="entry name" value="PCu(A)C copper chaperone"/>
    <property type="match status" value="1"/>
</dbReference>
<accession>A0A919IIY4</accession>
<evidence type="ECO:0000313" key="3">
    <source>
        <dbReference type="EMBL" id="GID66644.1"/>
    </source>
</evidence>
<dbReference type="EMBL" id="BOMH01000035">
    <property type="protein sequence ID" value="GID66644.1"/>
    <property type="molecule type" value="Genomic_DNA"/>
</dbReference>
<dbReference type="AlphaFoldDB" id="A0A919IIY4"/>
<keyword evidence="2" id="KW-0732">Signal</keyword>
<dbReference type="RefSeq" id="WP_203743568.1">
    <property type="nucleotide sequence ID" value="NZ_BAAAUC010000063.1"/>
</dbReference>
<protein>
    <recommendedName>
        <fullName evidence="5">Copper(I)-binding protein</fullName>
    </recommendedName>
</protein>
<feature type="chain" id="PRO_5038350488" description="Copper(I)-binding protein" evidence="2">
    <location>
        <begin position="25"/>
        <end position="239"/>
    </location>
</feature>
<dbReference type="InterPro" id="IPR036182">
    <property type="entry name" value="PCuAC_sf"/>
</dbReference>
<dbReference type="PROSITE" id="PS51257">
    <property type="entry name" value="PROKAR_LIPOPROTEIN"/>
    <property type="match status" value="1"/>
</dbReference>
<evidence type="ECO:0000256" key="1">
    <source>
        <dbReference type="SAM" id="MobiDB-lite"/>
    </source>
</evidence>
<comment type="caution">
    <text evidence="3">The sequence shown here is derived from an EMBL/GenBank/DDBJ whole genome shotgun (WGS) entry which is preliminary data.</text>
</comment>
<sequence>MRSLGTRRAALVAGVATVGVIALAGCSAGQVAETAMLDTPIAGVNANSADGSVSVRDAQVAYNGVEGYEKGESAPLQLSLFNQSEKDVTISIASVPLERPQVVSAAQVGFAAAGAASPSTSSSSAPASAASPSVKPSGALPGTSGSPSPGPSAPSAEAGPTVTAAQITIKALGSASFKPTDVKKLQAVGLSDDLMPGQSVNLVFRFSNGAPDLTIQAPVAIPLSPASRAPGLQGEHTEE</sequence>
<evidence type="ECO:0000313" key="4">
    <source>
        <dbReference type="Proteomes" id="UP000619479"/>
    </source>
</evidence>
<dbReference type="Proteomes" id="UP000619479">
    <property type="component" value="Unassembled WGS sequence"/>
</dbReference>
<feature type="region of interest" description="Disordered" evidence="1">
    <location>
        <begin position="117"/>
        <end position="160"/>
    </location>
</feature>
<proteinExistence type="predicted"/>
<organism evidence="3 4">
    <name type="scientific">Actinoplanes cyaneus</name>
    <dbReference type="NCBI Taxonomy" id="52696"/>
    <lineage>
        <taxon>Bacteria</taxon>
        <taxon>Bacillati</taxon>
        <taxon>Actinomycetota</taxon>
        <taxon>Actinomycetes</taxon>
        <taxon>Micromonosporales</taxon>
        <taxon>Micromonosporaceae</taxon>
        <taxon>Actinoplanes</taxon>
    </lineage>
</organism>
<reference evidence="3" key="1">
    <citation type="submission" date="2021-01" db="EMBL/GenBank/DDBJ databases">
        <title>Whole genome shotgun sequence of Actinoplanes cyaneus NBRC 14990.</title>
        <authorList>
            <person name="Komaki H."/>
            <person name="Tamura T."/>
        </authorList>
    </citation>
    <scope>NUCLEOTIDE SEQUENCE</scope>
    <source>
        <strain evidence="3">NBRC 14990</strain>
    </source>
</reference>
<evidence type="ECO:0000256" key="2">
    <source>
        <dbReference type="SAM" id="SignalP"/>
    </source>
</evidence>